<evidence type="ECO:0000256" key="6">
    <source>
        <dbReference type="SAM" id="Phobius"/>
    </source>
</evidence>
<evidence type="ECO:0000256" key="2">
    <source>
        <dbReference type="ARBA" id="ARBA00022475"/>
    </source>
</evidence>
<dbReference type="CDD" id="cd16380">
    <property type="entry name" value="YitT_C"/>
    <property type="match status" value="1"/>
</dbReference>
<dbReference type="OrthoDB" id="3180973at2"/>
<accession>A0A371IVY9</accession>
<dbReference type="Pfam" id="PF10035">
    <property type="entry name" value="DUF2179"/>
    <property type="match status" value="1"/>
</dbReference>
<dbReference type="Proteomes" id="UP000243494">
    <property type="component" value="Unassembled WGS sequence"/>
</dbReference>
<feature type="transmembrane region" description="Helical" evidence="6">
    <location>
        <begin position="112"/>
        <end position="131"/>
    </location>
</feature>
<dbReference type="GO" id="GO:0005886">
    <property type="term" value="C:plasma membrane"/>
    <property type="evidence" value="ECO:0007669"/>
    <property type="project" value="UniProtKB-SubCell"/>
</dbReference>
<comment type="subcellular location">
    <subcellularLocation>
        <location evidence="1">Cell membrane</location>
        <topology evidence="1">Multi-pass membrane protein</topology>
    </subcellularLocation>
</comment>
<dbReference type="InterPro" id="IPR051461">
    <property type="entry name" value="UPF0750_membrane"/>
</dbReference>
<dbReference type="AlphaFoldDB" id="A0A371IVY9"/>
<dbReference type="RefSeq" id="WP_095404995.1">
    <property type="nucleotide sequence ID" value="NZ_NOJZ02000001.1"/>
</dbReference>
<name>A0A371IVY9_9FIRM</name>
<evidence type="ECO:0000256" key="5">
    <source>
        <dbReference type="ARBA" id="ARBA00023136"/>
    </source>
</evidence>
<sequence>MSKVNTALEDNFVIRYSVIMLGMIVASIGINGFLRPAYLLSGGVPGASIIINYLTNINIGLLTFLINIPIFILGFIYLEKEFCIISMINMIIFSIFLGITQNIGQFIPIKDILLQSVYGGLLSGIGTGLVFRTKSSQGGTDILAAILKFKKNIPIKDTTLSINIIIVLIGSVLFGIDLGLYTLIGMFVNASAMNFVKDAMNYQKSVMVISKENELIAKDIMRELKRGVTFLDAEGAYTKERKKIIYCIVLSKEIPKIKEIALKYDKKSFISVNDVNEVKGRGFKEKYL</sequence>
<evidence type="ECO:0000313" key="9">
    <source>
        <dbReference type="Proteomes" id="UP000243494"/>
    </source>
</evidence>
<dbReference type="PANTHER" id="PTHR33545">
    <property type="entry name" value="UPF0750 MEMBRANE PROTEIN YITT-RELATED"/>
    <property type="match status" value="1"/>
</dbReference>
<organism evidence="8 9">
    <name type="scientific">Romboutsia maritimum</name>
    <dbReference type="NCBI Taxonomy" id="2020948"/>
    <lineage>
        <taxon>Bacteria</taxon>
        <taxon>Bacillati</taxon>
        <taxon>Bacillota</taxon>
        <taxon>Clostridia</taxon>
        <taxon>Peptostreptococcales</taxon>
        <taxon>Peptostreptococcaceae</taxon>
        <taxon>Romboutsia</taxon>
    </lineage>
</organism>
<evidence type="ECO:0000256" key="4">
    <source>
        <dbReference type="ARBA" id="ARBA00022989"/>
    </source>
</evidence>
<comment type="caution">
    <text evidence="8">The sequence shown here is derived from an EMBL/GenBank/DDBJ whole genome shotgun (WGS) entry which is preliminary data.</text>
</comment>
<evidence type="ECO:0000313" key="8">
    <source>
        <dbReference type="EMBL" id="RDY24645.1"/>
    </source>
</evidence>
<feature type="transmembrane region" description="Helical" evidence="6">
    <location>
        <begin position="61"/>
        <end position="78"/>
    </location>
</feature>
<keyword evidence="9" id="KW-1185">Reference proteome</keyword>
<proteinExistence type="predicted"/>
<feature type="transmembrane region" description="Helical" evidence="6">
    <location>
        <begin position="84"/>
        <end position="100"/>
    </location>
</feature>
<reference evidence="8 9" key="1">
    <citation type="journal article" date="2017" name="Genome Announc.">
        <title>Draft Genome Sequence of Romboutsia maritimum sp. nov. Strain CCRI-22766(T), Isolated from Coastal Estuarine Mud.</title>
        <authorList>
            <person name="Maheux A.F."/>
            <person name="Boudreau D.K."/>
            <person name="Berube E."/>
            <person name="Boissinot M."/>
            <person name="Raymond F."/>
            <person name="Brodeur S."/>
            <person name="Corbeil J."/>
            <person name="Brightwell G."/>
            <person name="Broda D."/>
            <person name="Omar R.F."/>
            <person name="Bergeron M.G."/>
        </authorList>
    </citation>
    <scope>NUCLEOTIDE SEQUENCE [LARGE SCALE GENOMIC DNA]</scope>
    <source>
        <strain evidence="8 9">CCRI-22766</strain>
    </source>
</reference>
<keyword evidence="4 6" id="KW-1133">Transmembrane helix</keyword>
<dbReference type="Pfam" id="PF02588">
    <property type="entry name" value="YitT_membrane"/>
    <property type="match status" value="1"/>
</dbReference>
<evidence type="ECO:0000259" key="7">
    <source>
        <dbReference type="Pfam" id="PF10035"/>
    </source>
</evidence>
<dbReference type="InterPro" id="IPR015867">
    <property type="entry name" value="N-reg_PII/ATP_PRibTrfase_C"/>
</dbReference>
<keyword evidence="5 6" id="KW-0472">Membrane</keyword>
<keyword evidence="3 6" id="KW-0812">Transmembrane</keyword>
<dbReference type="InterPro" id="IPR003740">
    <property type="entry name" value="YitT"/>
</dbReference>
<dbReference type="PANTHER" id="PTHR33545:SF5">
    <property type="entry name" value="UPF0750 MEMBRANE PROTEIN YITT"/>
    <property type="match status" value="1"/>
</dbReference>
<evidence type="ECO:0000256" key="3">
    <source>
        <dbReference type="ARBA" id="ARBA00022692"/>
    </source>
</evidence>
<feature type="transmembrane region" description="Helical" evidence="6">
    <location>
        <begin position="12"/>
        <end position="30"/>
    </location>
</feature>
<dbReference type="PIRSF" id="PIRSF006483">
    <property type="entry name" value="Membrane_protein_YitT"/>
    <property type="match status" value="1"/>
</dbReference>
<dbReference type="Gene3D" id="3.30.70.120">
    <property type="match status" value="1"/>
</dbReference>
<feature type="transmembrane region" description="Helical" evidence="6">
    <location>
        <begin position="160"/>
        <end position="184"/>
    </location>
</feature>
<evidence type="ECO:0000256" key="1">
    <source>
        <dbReference type="ARBA" id="ARBA00004651"/>
    </source>
</evidence>
<feature type="domain" description="DUF2179" evidence="7">
    <location>
        <begin position="226"/>
        <end position="280"/>
    </location>
</feature>
<dbReference type="InterPro" id="IPR019264">
    <property type="entry name" value="DUF2179"/>
</dbReference>
<protein>
    <submittedName>
        <fullName evidence="8">YitT family protein</fullName>
    </submittedName>
</protein>
<gene>
    <name evidence="8" type="ORF">CHF27_000135</name>
</gene>
<keyword evidence="2" id="KW-1003">Cell membrane</keyword>
<dbReference type="EMBL" id="NOJZ02000001">
    <property type="protein sequence ID" value="RDY24645.1"/>
    <property type="molecule type" value="Genomic_DNA"/>
</dbReference>